<reference evidence="1 2" key="1">
    <citation type="submission" date="2019-11" db="EMBL/GenBank/DDBJ databases">
        <title>Comparative genomics of hydrocarbon-degrading Desulfosarcina strains.</title>
        <authorList>
            <person name="Watanabe M."/>
            <person name="Kojima H."/>
            <person name="Fukui M."/>
        </authorList>
    </citation>
    <scope>NUCLEOTIDE SEQUENCE [LARGE SCALE GENOMIC DNA]</scope>
    <source>
        <strain evidence="1 2">PP31</strain>
    </source>
</reference>
<dbReference type="Proteomes" id="UP000427769">
    <property type="component" value="Chromosome"/>
</dbReference>
<accession>A0A5K7ZH79</accession>
<dbReference type="AlphaFoldDB" id="A0A5K7ZH79"/>
<dbReference type="EMBL" id="AP021875">
    <property type="protein sequence ID" value="BBO77684.1"/>
    <property type="molecule type" value="Genomic_DNA"/>
</dbReference>
<gene>
    <name evidence="1" type="ORF">DSCW_51010</name>
</gene>
<evidence type="ECO:0000313" key="2">
    <source>
        <dbReference type="Proteomes" id="UP000427769"/>
    </source>
</evidence>
<evidence type="ECO:0000313" key="1">
    <source>
        <dbReference type="EMBL" id="BBO77684.1"/>
    </source>
</evidence>
<keyword evidence="2" id="KW-1185">Reference proteome</keyword>
<dbReference type="RefSeq" id="WP_155306410.1">
    <property type="nucleotide sequence ID" value="NZ_AP021875.1"/>
</dbReference>
<organism evidence="1 2">
    <name type="scientific">Desulfosarcina widdelii</name>
    <dbReference type="NCBI Taxonomy" id="947919"/>
    <lineage>
        <taxon>Bacteria</taxon>
        <taxon>Pseudomonadati</taxon>
        <taxon>Thermodesulfobacteriota</taxon>
        <taxon>Desulfobacteria</taxon>
        <taxon>Desulfobacterales</taxon>
        <taxon>Desulfosarcinaceae</taxon>
        <taxon>Desulfosarcina</taxon>
    </lineage>
</organism>
<dbReference type="KEGG" id="dwd:DSCW_51010"/>
<proteinExistence type="predicted"/>
<protein>
    <submittedName>
        <fullName evidence="1">Uncharacterized protein</fullName>
    </submittedName>
</protein>
<name>A0A5K7ZH79_9BACT</name>
<sequence>MDAEKAKQFVKLLCDNDLSTKTTHGQAKKYRGASPTNMNQYFKITGGDLAGVQSVQLEFAKKDVRVGKSIAETAVKVAKAISALLKCETVNIPEDKADEDLVKEATDKVMEAGKELLWVKWRSPPKSWQSMTAFKLLRKRTPVFMGQIGDESKIVFLNHPQARAPPSSTEPTQQILRMTASKPRTNGV</sequence>